<dbReference type="Pfam" id="PF25848">
    <property type="entry name" value="Rodlin"/>
    <property type="match status" value="1"/>
</dbReference>
<sequence length="152" mass="15257">MTITQLLTGVRFSKGMNMKKLWATAAIAASVAGISATAAPQALAIANDGGTTSVSGNGAEQEFGNSATFGDMSPQLSLVQGSLNKPCVGLPAKLNVGSLIGVVPIAVQDIPILSAPQNQQCVENSTQAKGDEPLSHILSDIPVLSGNGAGNS</sequence>
<evidence type="ECO:0008006" key="4">
    <source>
        <dbReference type="Google" id="ProtNLM"/>
    </source>
</evidence>
<dbReference type="PATRIC" id="fig|698760.3.peg.4111"/>
<dbReference type="Proteomes" id="UP000010931">
    <property type="component" value="Unassembled WGS sequence"/>
</dbReference>
<gene>
    <name evidence="2" type="ORF">STRTUCAR8_04111</name>
</gene>
<evidence type="ECO:0000256" key="1">
    <source>
        <dbReference type="SAM" id="SignalP"/>
    </source>
</evidence>
<feature type="chain" id="PRO_5039206155" description="RdlA protein" evidence="1">
    <location>
        <begin position="39"/>
        <end position="152"/>
    </location>
</feature>
<name>L7F6E7_STRT8</name>
<comment type="caution">
    <text evidence="2">The sequence shown here is derived from an EMBL/GenBank/DDBJ whole genome shotgun (WGS) entry which is preliminary data.</text>
</comment>
<feature type="signal peptide" evidence="1">
    <location>
        <begin position="1"/>
        <end position="38"/>
    </location>
</feature>
<keyword evidence="1" id="KW-0732">Signal</keyword>
<dbReference type="InterPro" id="IPR047736">
    <property type="entry name" value="RdlA/B-like"/>
</dbReference>
<organism evidence="2 3">
    <name type="scientific">Streptomyces turgidiscabies (strain Car8)</name>
    <dbReference type="NCBI Taxonomy" id="698760"/>
    <lineage>
        <taxon>Bacteria</taxon>
        <taxon>Bacillati</taxon>
        <taxon>Actinomycetota</taxon>
        <taxon>Actinomycetes</taxon>
        <taxon>Kitasatosporales</taxon>
        <taxon>Streptomycetaceae</taxon>
        <taxon>Streptomyces</taxon>
    </lineage>
</organism>
<dbReference type="EMBL" id="AEJB01000312">
    <property type="protein sequence ID" value="ELP67138.1"/>
    <property type="molecule type" value="Genomic_DNA"/>
</dbReference>
<dbReference type="AlphaFoldDB" id="L7F6E7"/>
<evidence type="ECO:0000313" key="3">
    <source>
        <dbReference type="Proteomes" id="UP000010931"/>
    </source>
</evidence>
<protein>
    <recommendedName>
        <fullName evidence="4">RdlA protein</fullName>
    </recommendedName>
</protein>
<accession>L7F6E7</accession>
<proteinExistence type="predicted"/>
<reference evidence="2 3" key="1">
    <citation type="journal article" date="2011" name="Plasmid">
        <title>Streptomyces turgidiscabies Car8 contains a modular pathogenicity island that shares virulence genes with other actinobacterial plant pathogens.</title>
        <authorList>
            <person name="Huguet-Tapia J.C."/>
            <person name="Badger J.H."/>
            <person name="Loria R."/>
            <person name="Pettis G.S."/>
        </authorList>
    </citation>
    <scope>NUCLEOTIDE SEQUENCE [LARGE SCALE GENOMIC DNA]</scope>
    <source>
        <strain evidence="2 3">Car8</strain>
    </source>
</reference>
<keyword evidence="3" id="KW-1185">Reference proteome</keyword>
<evidence type="ECO:0000313" key="2">
    <source>
        <dbReference type="EMBL" id="ELP67138.1"/>
    </source>
</evidence>
<dbReference type="NCBIfam" id="NF041022">
    <property type="entry name" value="rodlin_AB"/>
    <property type="match status" value="1"/>
</dbReference>